<evidence type="ECO:0000313" key="3">
    <source>
        <dbReference type="EMBL" id="KAG2490565.1"/>
    </source>
</evidence>
<protein>
    <recommendedName>
        <fullName evidence="2">Protein kinase domain-containing protein</fullName>
    </recommendedName>
</protein>
<dbReference type="GO" id="GO:0005524">
    <property type="term" value="F:ATP binding"/>
    <property type="evidence" value="ECO:0007669"/>
    <property type="project" value="InterPro"/>
</dbReference>
<dbReference type="Gene3D" id="1.10.510.10">
    <property type="entry name" value="Transferase(Phosphotransferase) domain 1"/>
    <property type="match status" value="1"/>
</dbReference>
<comment type="caution">
    <text evidence="3">The sequence shown here is derived from an EMBL/GenBank/DDBJ whole genome shotgun (WGS) entry which is preliminary data.</text>
</comment>
<sequence length="293" mass="29852">MPPTSHAPPSEDMPASSSTAMASSAAACGGSSAAAAAGSSADSSQPASSSSSPCAGPADPEAPPCCPSLTVLSLGDELGRGAFGVVRSAVVRLHADGSTRDAVVKTLLDRPGAERAWRREVEFLEAARGVPYVTAASQARAKPARALLMDSASLAALARQLLTAVKGLHARSIAHYLGAAAWATPEGGLDHCGGTNGYMSKEVEAVIRRDPTAHAPSLQSDMPSVAAVLLSAAHFANDSGMLACFRDGHTPLPAFIPPPLVALLKALVRRHPAQRLDPEAALATSFLAQQLEG</sequence>
<feature type="compositionally biased region" description="Low complexity" evidence="1">
    <location>
        <begin position="14"/>
        <end position="58"/>
    </location>
</feature>
<name>A0A835Y100_9CHLO</name>
<feature type="domain" description="Protein kinase" evidence="2">
    <location>
        <begin position="72"/>
        <end position="287"/>
    </location>
</feature>
<feature type="region of interest" description="Disordered" evidence="1">
    <location>
        <begin position="1"/>
        <end position="62"/>
    </location>
</feature>
<reference evidence="3" key="1">
    <citation type="journal article" date="2020" name="bioRxiv">
        <title>Comparative genomics of Chlamydomonas.</title>
        <authorList>
            <person name="Craig R.J."/>
            <person name="Hasan A.R."/>
            <person name="Ness R.W."/>
            <person name="Keightley P.D."/>
        </authorList>
    </citation>
    <scope>NUCLEOTIDE SEQUENCE</scope>
    <source>
        <strain evidence="3">CCAP 11/70</strain>
    </source>
</reference>
<evidence type="ECO:0000313" key="4">
    <source>
        <dbReference type="Proteomes" id="UP000612055"/>
    </source>
</evidence>
<organism evidence="3 4">
    <name type="scientific">Edaphochlamys debaryana</name>
    <dbReference type="NCBI Taxonomy" id="47281"/>
    <lineage>
        <taxon>Eukaryota</taxon>
        <taxon>Viridiplantae</taxon>
        <taxon>Chlorophyta</taxon>
        <taxon>core chlorophytes</taxon>
        <taxon>Chlorophyceae</taxon>
        <taxon>CS clade</taxon>
        <taxon>Chlamydomonadales</taxon>
        <taxon>Chlamydomonadales incertae sedis</taxon>
        <taxon>Edaphochlamys</taxon>
    </lineage>
</organism>
<dbReference type="GO" id="GO:0004672">
    <property type="term" value="F:protein kinase activity"/>
    <property type="evidence" value="ECO:0007669"/>
    <property type="project" value="InterPro"/>
</dbReference>
<evidence type="ECO:0000256" key="1">
    <source>
        <dbReference type="SAM" id="MobiDB-lite"/>
    </source>
</evidence>
<dbReference type="OrthoDB" id="10252171at2759"/>
<accession>A0A835Y100</accession>
<dbReference type="Proteomes" id="UP000612055">
    <property type="component" value="Unassembled WGS sequence"/>
</dbReference>
<dbReference type="EMBL" id="JAEHOE010000060">
    <property type="protein sequence ID" value="KAG2490565.1"/>
    <property type="molecule type" value="Genomic_DNA"/>
</dbReference>
<dbReference type="InterPro" id="IPR000719">
    <property type="entry name" value="Prot_kinase_dom"/>
</dbReference>
<evidence type="ECO:0000259" key="2">
    <source>
        <dbReference type="SMART" id="SM00220"/>
    </source>
</evidence>
<dbReference type="AlphaFoldDB" id="A0A835Y100"/>
<gene>
    <name evidence="3" type="ORF">HYH03_010959</name>
</gene>
<dbReference type="Gene3D" id="3.30.200.20">
    <property type="entry name" value="Phosphorylase Kinase, domain 1"/>
    <property type="match status" value="1"/>
</dbReference>
<dbReference type="SUPFAM" id="SSF56112">
    <property type="entry name" value="Protein kinase-like (PK-like)"/>
    <property type="match status" value="1"/>
</dbReference>
<dbReference type="InterPro" id="IPR011009">
    <property type="entry name" value="Kinase-like_dom_sf"/>
</dbReference>
<proteinExistence type="predicted"/>
<dbReference type="SMART" id="SM00220">
    <property type="entry name" value="S_TKc"/>
    <property type="match status" value="1"/>
</dbReference>
<keyword evidence="4" id="KW-1185">Reference proteome</keyword>